<keyword evidence="1" id="KW-0328">Glycosyltransferase</keyword>
<dbReference type="GO" id="GO:0004373">
    <property type="term" value="F:alpha-1,4-glucan glucosyltransferase (UDP-glucose donor) activity"/>
    <property type="evidence" value="ECO:0007669"/>
    <property type="project" value="InterPro"/>
</dbReference>
<dbReference type="RefSeq" id="WP_085517051.1">
    <property type="nucleotide sequence ID" value="NZ_FXAW01000004.1"/>
</dbReference>
<accession>A0A1X7JZG5</accession>
<name>A0A1X7JZG5_9BACT</name>
<reference evidence="4" key="1">
    <citation type="submission" date="2017-04" db="EMBL/GenBank/DDBJ databases">
        <authorList>
            <person name="Varghese N."/>
            <person name="Submissions S."/>
        </authorList>
    </citation>
    <scope>NUCLEOTIDE SEQUENCE [LARGE SCALE GENOMIC DNA]</scope>
    <source>
        <strain evidence="4">DSM 4125</strain>
    </source>
</reference>
<keyword evidence="2" id="KW-0808">Transferase</keyword>
<dbReference type="Gene3D" id="6.10.260.10">
    <property type="match status" value="1"/>
</dbReference>
<evidence type="ECO:0000313" key="4">
    <source>
        <dbReference type="Proteomes" id="UP000193804"/>
    </source>
</evidence>
<organism evidence="3 4">
    <name type="scientific">Marivirga sericea</name>
    <dbReference type="NCBI Taxonomy" id="1028"/>
    <lineage>
        <taxon>Bacteria</taxon>
        <taxon>Pseudomonadati</taxon>
        <taxon>Bacteroidota</taxon>
        <taxon>Cytophagia</taxon>
        <taxon>Cytophagales</taxon>
        <taxon>Marivirgaceae</taxon>
        <taxon>Marivirga</taxon>
    </lineage>
</organism>
<dbReference type="GO" id="GO:0005978">
    <property type="term" value="P:glycogen biosynthetic process"/>
    <property type="evidence" value="ECO:0007669"/>
    <property type="project" value="InterPro"/>
</dbReference>
<evidence type="ECO:0000256" key="2">
    <source>
        <dbReference type="ARBA" id="ARBA00022679"/>
    </source>
</evidence>
<evidence type="ECO:0000256" key="1">
    <source>
        <dbReference type="ARBA" id="ARBA00022676"/>
    </source>
</evidence>
<proteinExistence type="predicted"/>
<evidence type="ECO:0000313" key="3">
    <source>
        <dbReference type="EMBL" id="SMG33597.1"/>
    </source>
</evidence>
<dbReference type="OrthoDB" id="907602at2"/>
<dbReference type="InterPro" id="IPR008631">
    <property type="entry name" value="Glycogen_synth"/>
</dbReference>
<dbReference type="STRING" id="1028.SAMN05661096_02135"/>
<dbReference type="PANTHER" id="PTHR10176:SF3">
    <property type="entry name" value="GLYCOGEN [STARCH] SYNTHASE"/>
    <property type="match status" value="1"/>
</dbReference>
<dbReference type="PANTHER" id="PTHR10176">
    <property type="entry name" value="GLYCOGEN SYNTHASE"/>
    <property type="match status" value="1"/>
</dbReference>
<sequence length="607" mass="70425">MKESQTIDNEKHILTEVAWEVCNQVGGIYTVIRSKVPTMVKNWGKNYFLMGPYAPKEAATDFEEAEFGHNVIDETLRICREKGLNIKSGYWLVSGRPQTLLFDHKSSFHHLGDIKYYYWQNHGIDFKNHDPLMDEVLAFGYMVHIFLSEMTRVAIDKKIKPLSHFHEWMAGSAIPNLRRDQVPLQTVFTTHATLLGRYLAMNDPQFYDHLPFMDWHKEAVHFNVEANVKLERACVHGAHVFTTVSEVTGKECFHLLGRSPDKILPNGLNIERFSVLHEVQNLHHKYKLLLEQFIMGHFFKSYSFDLNKTLYFFTSGRFEYSNKGYDLTLEALARLNHRLKQAKSPLTVVMFFITRQPVQSINPDVLNARAMLDKINTNSNAIVEQIKNRLYRQAASSIGDHKLPNLNDMVDDYWKLRHRRAIQAWKSGGLPPVVTHNLVDDDNDAILNFLRTANLVNQESDKVKVVYHPDFISSTNPLFGMEYDDFVRACHLGVFPSYYEPWGYTPLESLARGVASVTSDLSGFGDYMKNVSIGDRKHGMFIVKRTNKNFDEAAEELTNVMWDFTQITSRERIDMRNMSEDLSEVFDWKNLYEAYEKSYKMALETYF</sequence>
<dbReference type="Gene3D" id="3.40.50.2000">
    <property type="entry name" value="Glycogen Phosphorylase B"/>
    <property type="match status" value="2"/>
</dbReference>
<gene>
    <name evidence="3" type="ORF">SAMN05661096_02135</name>
</gene>
<protein>
    <submittedName>
        <fullName evidence="3">Glycogen(Starch) synthase</fullName>
    </submittedName>
</protein>
<dbReference type="Pfam" id="PF05693">
    <property type="entry name" value="Glycogen_syn"/>
    <property type="match status" value="1"/>
</dbReference>
<dbReference type="EMBL" id="FXAW01000004">
    <property type="protein sequence ID" value="SMG33597.1"/>
    <property type="molecule type" value="Genomic_DNA"/>
</dbReference>
<dbReference type="Proteomes" id="UP000193804">
    <property type="component" value="Unassembled WGS sequence"/>
</dbReference>
<dbReference type="SUPFAM" id="SSF53756">
    <property type="entry name" value="UDP-Glycosyltransferase/glycogen phosphorylase"/>
    <property type="match status" value="1"/>
</dbReference>
<keyword evidence="4" id="KW-1185">Reference proteome</keyword>
<dbReference type="GO" id="GO:0005737">
    <property type="term" value="C:cytoplasm"/>
    <property type="evidence" value="ECO:0007669"/>
    <property type="project" value="TreeGrafter"/>
</dbReference>
<dbReference type="AlphaFoldDB" id="A0A1X7JZG5"/>